<name>A0ABV6MNZ8_9PSEU</name>
<feature type="region of interest" description="Disordered" evidence="1">
    <location>
        <begin position="153"/>
        <end position="215"/>
    </location>
</feature>
<dbReference type="Proteomes" id="UP001589810">
    <property type="component" value="Unassembled WGS sequence"/>
</dbReference>
<keyword evidence="5" id="KW-1185">Reference proteome</keyword>
<feature type="compositionally biased region" description="Basic and acidic residues" evidence="1">
    <location>
        <begin position="195"/>
        <end position="215"/>
    </location>
</feature>
<reference evidence="4 5" key="1">
    <citation type="submission" date="2024-09" db="EMBL/GenBank/DDBJ databases">
        <authorList>
            <person name="Sun Q."/>
            <person name="Mori K."/>
        </authorList>
    </citation>
    <scope>NUCLEOTIDE SEQUENCE [LARGE SCALE GENOMIC DNA]</scope>
    <source>
        <strain evidence="4 5">TBRC 1432</strain>
    </source>
</reference>
<feature type="domain" description="YokE-like PH" evidence="3">
    <location>
        <begin position="269"/>
        <end position="338"/>
    </location>
</feature>
<dbReference type="RefSeq" id="WP_273943192.1">
    <property type="nucleotide sequence ID" value="NZ_CP097263.1"/>
</dbReference>
<accession>A0ABV6MNZ8</accession>
<comment type="caution">
    <text evidence="4">The sequence shown here is derived from an EMBL/GenBank/DDBJ whole genome shotgun (WGS) entry which is preliminary data.</text>
</comment>
<gene>
    <name evidence="4" type="ORF">ACFFH7_11065</name>
</gene>
<feature type="compositionally biased region" description="Basic and acidic residues" evidence="1">
    <location>
        <begin position="158"/>
        <end position="169"/>
    </location>
</feature>
<evidence type="ECO:0000259" key="3">
    <source>
        <dbReference type="Pfam" id="PF14470"/>
    </source>
</evidence>
<dbReference type="EMBL" id="JBHLUD010000003">
    <property type="protein sequence ID" value="MFC0542023.1"/>
    <property type="molecule type" value="Genomic_DNA"/>
</dbReference>
<feature type="region of interest" description="Disordered" evidence="1">
    <location>
        <begin position="121"/>
        <end position="140"/>
    </location>
</feature>
<feature type="compositionally biased region" description="Basic and acidic residues" evidence="1">
    <location>
        <begin position="176"/>
        <end position="188"/>
    </location>
</feature>
<evidence type="ECO:0000313" key="4">
    <source>
        <dbReference type="EMBL" id="MFC0542023.1"/>
    </source>
</evidence>
<sequence length="412" mass="45201">MDTYKAQGAEVTFDGDVLVLTRKRIGKDDVRRIPLAAVTDVRFKPGSTFTADLVQLVLNDEPPAEMTLLEPNTLAFPRTPKHKESLAALQARLQAAVEHNRATDGGPVAYDAPRQTLSQRLEDRTQRTKQNQAALQDGVQAAQAKLRDEWQAGQAAMREVRQAEQDTKQARQAARQAERDAKRAEREAQQAAQQAERDAKRAEREARQAEADRVRAEADRLAAEADERARIDGIRAKLADAGITRDDVVDAAVAYGSVPLAIGPIVRLLGPDEHMTRLTWAIFEEDGNTVALTDSRLIIAETGLFTDRVNEFPLTFIATVGVSHEFLSNELTVLLHAGPAVRLRRVEDIEGFADALRGAVRQANTPAATAPPPAAPQPDVMDQIAKLADLRAAGVLTDEEFQTKKTELLNRL</sequence>
<feature type="domain" description="SHOCT" evidence="2">
    <location>
        <begin position="382"/>
        <end position="409"/>
    </location>
</feature>
<organism evidence="4 5">
    <name type="scientific">Kutzneria chonburiensis</name>
    <dbReference type="NCBI Taxonomy" id="1483604"/>
    <lineage>
        <taxon>Bacteria</taxon>
        <taxon>Bacillati</taxon>
        <taxon>Actinomycetota</taxon>
        <taxon>Actinomycetes</taxon>
        <taxon>Pseudonocardiales</taxon>
        <taxon>Pseudonocardiaceae</taxon>
        <taxon>Kutzneria</taxon>
    </lineage>
</organism>
<dbReference type="InterPro" id="IPR039519">
    <property type="entry name" value="YokE-like_PH"/>
</dbReference>
<evidence type="ECO:0000259" key="2">
    <source>
        <dbReference type="Pfam" id="PF09851"/>
    </source>
</evidence>
<evidence type="ECO:0000256" key="1">
    <source>
        <dbReference type="SAM" id="MobiDB-lite"/>
    </source>
</evidence>
<proteinExistence type="predicted"/>
<dbReference type="Pfam" id="PF09851">
    <property type="entry name" value="SHOCT"/>
    <property type="match status" value="1"/>
</dbReference>
<dbReference type="InterPro" id="IPR018649">
    <property type="entry name" value="SHOCT"/>
</dbReference>
<dbReference type="Pfam" id="PF14470">
    <property type="entry name" value="bPH_3"/>
    <property type="match status" value="1"/>
</dbReference>
<evidence type="ECO:0000313" key="5">
    <source>
        <dbReference type="Proteomes" id="UP001589810"/>
    </source>
</evidence>
<protein>
    <submittedName>
        <fullName evidence="4">SHOCT domain-containing protein</fullName>
    </submittedName>
</protein>